<dbReference type="GO" id="GO:0008270">
    <property type="term" value="F:zinc ion binding"/>
    <property type="evidence" value="ECO:0007669"/>
    <property type="project" value="InterPro"/>
</dbReference>
<keyword evidence="7" id="KW-0862">Zinc</keyword>
<feature type="domain" description="SET" evidence="9">
    <location>
        <begin position="1483"/>
        <end position="1616"/>
    </location>
</feature>
<feature type="region of interest" description="Disordered" evidence="8">
    <location>
        <begin position="111"/>
        <end position="533"/>
    </location>
</feature>
<feature type="compositionally biased region" description="Low complexity" evidence="8">
    <location>
        <begin position="790"/>
        <end position="801"/>
    </location>
</feature>
<feature type="compositionally biased region" description="Basic and acidic residues" evidence="8">
    <location>
        <begin position="328"/>
        <end position="338"/>
    </location>
</feature>
<dbReference type="STRING" id="486041.B0DGP7"/>
<feature type="region of interest" description="Disordered" evidence="8">
    <location>
        <begin position="1"/>
        <end position="87"/>
    </location>
</feature>
<evidence type="ECO:0000256" key="4">
    <source>
        <dbReference type="ARBA" id="ARBA00022679"/>
    </source>
</evidence>
<feature type="compositionally biased region" description="Acidic residues" evidence="8">
    <location>
        <begin position="490"/>
        <end position="500"/>
    </location>
</feature>
<feature type="compositionally biased region" description="Low complexity" evidence="8">
    <location>
        <begin position="585"/>
        <end position="611"/>
    </location>
</feature>
<dbReference type="InterPro" id="IPR050973">
    <property type="entry name" value="H3K9_Histone-Lys_N-MTase"/>
</dbReference>
<dbReference type="EMBL" id="DS547109">
    <property type="protein sequence ID" value="EDR06306.1"/>
    <property type="molecule type" value="Genomic_DNA"/>
</dbReference>
<keyword evidence="4" id="KW-0808">Transferase</keyword>
<feature type="compositionally biased region" description="Polar residues" evidence="8">
    <location>
        <begin position="651"/>
        <end position="661"/>
    </location>
</feature>
<evidence type="ECO:0000256" key="1">
    <source>
        <dbReference type="ARBA" id="ARBA00004286"/>
    </source>
</evidence>
<feature type="region of interest" description="Disordered" evidence="8">
    <location>
        <begin position="836"/>
        <end position="891"/>
    </location>
</feature>
<evidence type="ECO:0000259" key="9">
    <source>
        <dbReference type="PROSITE" id="PS50280"/>
    </source>
</evidence>
<evidence type="ECO:0000256" key="7">
    <source>
        <dbReference type="ARBA" id="ARBA00022833"/>
    </source>
</evidence>
<dbReference type="GO" id="GO:0042054">
    <property type="term" value="F:histone methyltransferase activity"/>
    <property type="evidence" value="ECO:0007669"/>
    <property type="project" value="InterPro"/>
</dbReference>
<feature type="compositionally biased region" description="Polar residues" evidence="8">
    <location>
        <begin position="1169"/>
        <end position="1184"/>
    </location>
</feature>
<dbReference type="SUPFAM" id="SSF82199">
    <property type="entry name" value="SET domain"/>
    <property type="match status" value="1"/>
</dbReference>
<feature type="region of interest" description="Disordered" evidence="8">
    <location>
        <begin position="577"/>
        <end position="687"/>
    </location>
</feature>
<evidence type="ECO:0000256" key="6">
    <source>
        <dbReference type="ARBA" id="ARBA00022723"/>
    </source>
</evidence>
<dbReference type="SMART" id="SM00468">
    <property type="entry name" value="PreSET"/>
    <property type="match status" value="1"/>
</dbReference>
<dbReference type="GeneID" id="6078691"/>
<dbReference type="InParanoid" id="B0DGP7"/>
<dbReference type="InterPro" id="IPR046341">
    <property type="entry name" value="SET_dom_sf"/>
</dbReference>
<evidence type="ECO:0000313" key="11">
    <source>
        <dbReference type="EMBL" id="EDR06306.1"/>
    </source>
</evidence>
<dbReference type="Gene3D" id="2.170.270.10">
    <property type="entry name" value="SET domain"/>
    <property type="match status" value="1"/>
</dbReference>
<dbReference type="InterPro" id="IPR007728">
    <property type="entry name" value="Pre-SET_dom"/>
</dbReference>
<gene>
    <name evidence="11" type="primary">SDG16205</name>
    <name evidence="11" type="ORF">LACBIDRAFT_300409</name>
</gene>
<evidence type="ECO:0000313" key="12">
    <source>
        <dbReference type="Proteomes" id="UP000001194"/>
    </source>
</evidence>
<feature type="compositionally biased region" description="Low complexity" evidence="8">
    <location>
        <begin position="977"/>
        <end position="986"/>
    </location>
</feature>
<dbReference type="SMART" id="SM00317">
    <property type="entry name" value="SET"/>
    <property type="match status" value="1"/>
</dbReference>
<dbReference type="GO" id="GO:0005634">
    <property type="term" value="C:nucleus"/>
    <property type="evidence" value="ECO:0007669"/>
    <property type="project" value="InterPro"/>
</dbReference>
<feature type="compositionally biased region" description="Polar residues" evidence="8">
    <location>
        <begin position="477"/>
        <end position="487"/>
    </location>
</feature>
<feature type="compositionally biased region" description="Polar residues" evidence="8">
    <location>
        <begin position="398"/>
        <end position="435"/>
    </location>
</feature>
<feature type="compositionally biased region" description="Polar residues" evidence="8">
    <location>
        <begin position="15"/>
        <end position="26"/>
    </location>
</feature>
<dbReference type="InterPro" id="IPR001214">
    <property type="entry name" value="SET_dom"/>
</dbReference>
<organism evidence="12">
    <name type="scientific">Laccaria bicolor (strain S238N-H82 / ATCC MYA-4686)</name>
    <name type="common">Bicoloured deceiver</name>
    <name type="synonym">Laccaria laccata var. bicolor</name>
    <dbReference type="NCBI Taxonomy" id="486041"/>
    <lineage>
        <taxon>Eukaryota</taxon>
        <taxon>Fungi</taxon>
        <taxon>Dikarya</taxon>
        <taxon>Basidiomycota</taxon>
        <taxon>Agaricomycotina</taxon>
        <taxon>Agaricomycetes</taxon>
        <taxon>Agaricomycetidae</taxon>
        <taxon>Agaricales</taxon>
        <taxon>Agaricineae</taxon>
        <taxon>Hydnangiaceae</taxon>
        <taxon>Laccaria</taxon>
    </lineage>
</organism>
<keyword evidence="6" id="KW-0479">Metal-binding</keyword>
<keyword evidence="5" id="KW-0949">S-adenosyl-L-methionine</keyword>
<dbReference type="GO" id="GO:0032259">
    <property type="term" value="P:methylation"/>
    <property type="evidence" value="ECO:0007669"/>
    <property type="project" value="UniProtKB-KW"/>
</dbReference>
<feature type="compositionally biased region" description="Polar residues" evidence="8">
    <location>
        <begin position="840"/>
        <end position="857"/>
    </location>
</feature>
<evidence type="ECO:0000256" key="8">
    <source>
        <dbReference type="SAM" id="MobiDB-lite"/>
    </source>
</evidence>
<dbReference type="GO" id="GO:0005694">
    <property type="term" value="C:chromosome"/>
    <property type="evidence" value="ECO:0007669"/>
    <property type="project" value="UniProtKB-SubCell"/>
</dbReference>
<dbReference type="PROSITE" id="PS50280">
    <property type="entry name" value="SET"/>
    <property type="match status" value="1"/>
</dbReference>
<feature type="compositionally biased region" description="Basic residues" evidence="8">
    <location>
        <begin position="878"/>
        <end position="889"/>
    </location>
</feature>
<comment type="subcellular location">
    <subcellularLocation>
        <location evidence="1">Chromosome</location>
    </subcellularLocation>
</comment>
<feature type="compositionally biased region" description="Polar residues" evidence="8">
    <location>
        <begin position="1071"/>
        <end position="1081"/>
    </location>
</feature>
<feature type="region of interest" description="Disordered" evidence="8">
    <location>
        <begin position="1124"/>
        <end position="1212"/>
    </location>
</feature>
<evidence type="ECO:0000259" key="10">
    <source>
        <dbReference type="PROSITE" id="PS50867"/>
    </source>
</evidence>
<feature type="region of interest" description="Disordered" evidence="8">
    <location>
        <begin position="702"/>
        <end position="749"/>
    </location>
</feature>
<dbReference type="Pfam" id="PF00856">
    <property type="entry name" value="SET"/>
    <property type="match status" value="1"/>
</dbReference>
<reference evidence="11 12" key="1">
    <citation type="journal article" date="2008" name="Nature">
        <title>The genome of Laccaria bicolor provides insights into mycorrhizal symbiosis.</title>
        <authorList>
            <person name="Martin F."/>
            <person name="Aerts A."/>
            <person name="Ahren D."/>
            <person name="Brun A."/>
            <person name="Danchin E.G.J."/>
            <person name="Duchaussoy F."/>
            <person name="Gibon J."/>
            <person name="Kohler A."/>
            <person name="Lindquist E."/>
            <person name="Pereda V."/>
            <person name="Salamov A."/>
            <person name="Shapiro H.J."/>
            <person name="Wuyts J."/>
            <person name="Blaudez D."/>
            <person name="Buee M."/>
            <person name="Brokstein P."/>
            <person name="Canbaeck B."/>
            <person name="Cohen D."/>
            <person name="Courty P.E."/>
            <person name="Coutinho P.M."/>
            <person name="Delaruelle C."/>
            <person name="Detter J.C."/>
            <person name="Deveau A."/>
            <person name="DiFazio S."/>
            <person name="Duplessis S."/>
            <person name="Fraissinet-Tachet L."/>
            <person name="Lucic E."/>
            <person name="Frey-Klett P."/>
            <person name="Fourrey C."/>
            <person name="Feussner I."/>
            <person name="Gay G."/>
            <person name="Grimwood J."/>
            <person name="Hoegger P.J."/>
            <person name="Jain P."/>
            <person name="Kilaru S."/>
            <person name="Labbe J."/>
            <person name="Lin Y.C."/>
            <person name="Legue V."/>
            <person name="Le Tacon F."/>
            <person name="Marmeisse R."/>
            <person name="Melayah D."/>
            <person name="Montanini B."/>
            <person name="Muratet M."/>
            <person name="Nehls U."/>
            <person name="Niculita-Hirzel H."/>
            <person name="Oudot-Le Secq M.P."/>
            <person name="Peter M."/>
            <person name="Quesneville H."/>
            <person name="Rajashekar B."/>
            <person name="Reich M."/>
            <person name="Rouhier N."/>
            <person name="Schmutz J."/>
            <person name="Yin T."/>
            <person name="Chalot M."/>
            <person name="Henrissat B."/>
            <person name="Kuees U."/>
            <person name="Lucas S."/>
            <person name="Van de Peer Y."/>
            <person name="Podila G.K."/>
            <person name="Polle A."/>
            <person name="Pukkila P.J."/>
            <person name="Richardson P.M."/>
            <person name="Rouze P."/>
            <person name="Sanders I.R."/>
            <person name="Stajich J.E."/>
            <person name="Tunlid A."/>
            <person name="Tuskan G."/>
            <person name="Grigoriev I.V."/>
        </authorList>
    </citation>
    <scope>NUCLEOTIDE SEQUENCE [LARGE SCALE GENOMIC DNA]</scope>
    <source>
        <strain evidence="12">S238N-H82 / ATCC MYA-4686</strain>
    </source>
</reference>
<dbReference type="Pfam" id="PF05033">
    <property type="entry name" value="Pre-SET"/>
    <property type="match status" value="1"/>
</dbReference>
<feature type="compositionally biased region" description="Acidic residues" evidence="8">
    <location>
        <begin position="27"/>
        <end position="39"/>
    </location>
</feature>
<dbReference type="PROSITE" id="PS50867">
    <property type="entry name" value="PRE_SET"/>
    <property type="match status" value="1"/>
</dbReference>
<feature type="compositionally biased region" description="Acidic residues" evidence="8">
    <location>
        <begin position="1620"/>
        <end position="1636"/>
    </location>
</feature>
<keyword evidence="12" id="KW-1185">Reference proteome</keyword>
<evidence type="ECO:0000256" key="5">
    <source>
        <dbReference type="ARBA" id="ARBA00022691"/>
    </source>
</evidence>
<keyword evidence="3" id="KW-0489">Methyltransferase</keyword>
<dbReference type="KEGG" id="lbc:LACBIDRAFT_300409"/>
<sequence>MTFSPSPGPGWEALQQESQGSSTNNPSEDELDDADDDVDQLSLARKRKGTSQGEPLVKRPRYTPPRLKHVENTEGAGKTSSSESRQCCHLLPQTKTRAGFLSRDSVNAVAGTREDVRSGRPKAGNRTLASGVSPTFFGQDIIPGVNRNAQAGPSRLNTVPSSTAPVLKIRSNDYVSSAKTRVKRKPKESARSSQSDTPPDFSKHSLSESGTKGKGKSGNKLSEWGSKPETWSESASAPVSKPKRSTQALPKIVAPEDIIDLTSSPPPVTKPSSNEVIELSSSSSDDSKEVEKPVLVRSSKARKDGQMARKRMPDIPKPKSKALPSLVDESKSKEEPNKPKPKPRPIAKVKPQVFELSDSDDDDASARPNQSKRNGFGKDEVPLASTSKTSSASKPSTNLSSTGKASPTSDVSPTNRTPFSSKTRDASGTSSTSPNVPAPHSGKSASPAKSLPPTRRESTSGILSELVNECALDSRDSPPTSATSVQGDDNAMDVDQDIDVNMEPPPSSSASPPRSSPPAPSQSASAHLGGLHQDVVITRPLPLPAPAKVLDNQIAPTSANINSHFVQWPLPPIKPLPKHKPPVIGSLSLASGSTSTPSTSASTPSRPSTSLNAKLTPLTSKTHRLSASAAFQQKIRSTPVKNATPAEPVSTEKSTPSTVNESAKTTASTSSTSISLQESAFPSPLQAKSRLSASDMLRFSRPAATPPTVLPSSSQKPLTSSSIESTPSEAMPNNPPTASQKPPLPRKSVLSQITLAKQASQPISGSSTAHSSLQVTSTLPETQLAPPPTSAAAAAMEQQSQSEDDDLAVRQVTPAPHQSDSVDMRPLDVALGIPIPPLATSGTSRIKIQPISPTLPRNSDRKETGALSTSSNPSSRVLARKKLVSRRRPGQQTLANMIIEAGKNNTMSGLHETGKGNSKEEAIDLTADDDVNPLPATKRRTAKGSEQVLLQDSSDHDLTGAIGQSKLVMQWIQNAAASSKASSSRSTPVVAPQTPAVEVANERSRSTTDELALRPFQRALLEEEDVEQPQASRLDSPPVPLPADESPDGVYAPLNEAQRHSHHNVVDESGAESSKGTTLASSKDAGVVNLPSKSHATSMPALFARHSFPGRLPAPYQRVTNIATSSEAEDSSIPPATPDMSNLTQPTPPVPHRAVSLERLPAHSELPVRSSSRGEYPTSSTTIQGAIEGGISAKSKGKQRALVEEQSDEEAEMEVDALLETRSVSSEPERVTSTFKKHSSFADPLMLESGRTTPGSIPEFRRSSRRSSMGDHTDADLETDYESSPPCRTPEDVPIPPEGKTYGGFPAITWKSFRQDPINLERKCYFAMDLPHHLQDHINSMSERIRMHEAMREILECTIMQNTTDEPDAPPIQVFNDIDGEPTPPWEFYYTNQMWHGNGVPPPDVTKLESCDCVGKCDPRSSKPCACLEKQRRYLQNPNGDFQYDKAGRLKESQSDYPIFECNDLCGCDEECRNRVAQQGRKVQVNIAKTLNKGWGVFAGTKKIPAGTFIGIYAGELLTNAEAEQRGKKYNQFGRTYLFDLDFYYLRGQEGKQWETQFVVDAYHAGNFTRFLNHSCDPNCRLTACYVNESNIEKPLLTVFTLRDVEAYEELSFNYGGDRADDDDDGEGGDDDDDGEVSGPKSGAVYESCRCGSKKCKGGAFF</sequence>
<feature type="compositionally biased region" description="Basic and acidic residues" evidence="8">
    <location>
        <begin position="1000"/>
        <end position="1012"/>
    </location>
</feature>
<feature type="region of interest" description="Disordered" evidence="8">
    <location>
        <begin position="1245"/>
        <end position="1297"/>
    </location>
</feature>
<feature type="compositionally biased region" description="Polar residues" evidence="8">
    <location>
        <begin position="629"/>
        <end position="641"/>
    </location>
</feature>
<accession>B0DGP7</accession>
<dbReference type="Proteomes" id="UP000001194">
    <property type="component" value="Unassembled WGS sequence"/>
</dbReference>
<dbReference type="PANTHER" id="PTHR46223:SF3">
    <property type="entry name" value="HISTONE-LYSINE N-METHYLTRANSFERASE SET-23"/>
    <property type="match status" value="1"/>
</dbReference>
<evidence type="ECO:0000256" key="3">
    <source>
        <dbReference type="ARBA" id="ARBA00022603"/>
    </source>
</evidence>
<protein>
    <submittedName>
        <fullName evidence="11">SET domain-containing protein</fullName>
    </submittedName>
</protein>
<feature type="region of interest" description="Disordered" evidence="8">
    <location>
        <begin position="1615"/>
        <end position="1645"/>
    </location>
</feature>
<dbReference type="RefSeq" id="XP_001883167.1">
    <property type="nucleotide sequence ID" value="XM_001883132.1"/>
</dbReference>
<proteinExistence type="predicted"/>
<dbReference type="OrthoDB" id="308383at2759"/>
<feature type="compositionally biased region" description="Polar residues" evidence="8">
    <location>
        <begin position="866"/>
        <end position="875"/>
    </location>
</feature>
<name>B0DGP7_LACBS</name>
<feature type="compositionally biased region" description="Polar residues" evidence="8">
    <location>
        <begin position="147"/>
        <end position="164"/>
    </location>
</feature>
<feature type="domain" description="Pre-SET" evidence="10">
    <location>
        <begin position="1409"/>
        <end position="1480"/>
    </location>
</feature>
<feature type="compositionally biased region" description="Basic and acidic residues" evidence="8">
    <location>
        <begin position="301"/>
        <end position="317"/>
    </location>
</feature>
<feature type="compositionally biased region" description="Low complexity" evidence="8">
    <location>
        <begin position="384"/>
        <end position="397"/>
    </location>
</feature>
<keyword evidence="2" id="KW-0158">Chromosome</keyword>
<feature type="compositionally biased region" description="Low complexity" evidence="8">
    <location>
        <begin position="710"/>
        <end position="722"/>
    </location>
</feature>
<feature type="region of interest" description="Disordered" evidence="8">
    <location>
        <begin position="780"/>
        <end position="807"/>
    </location>
</feature>
<feature type="compositionally biased region" description="Low complexity" evidence="8">
    <location>
        <begin position="662"/>
        <end position="680"/>
    </location>
</feature>
<feature type="region of interest" description="Disordered" evidence="8">
    <location>
        <begin position="977"/>
        <end position="1085"/>
    </location>
</feature>
<dbReference type="PANTHER" id="PTHR46223">
    <property type="entry name" value="HISTONE-LYSINE N-METHYLTRANSFERASE SUV39H"/>
    <property type="match status" value="1"/>
</dbReference>
<feature type="compositionally biased region" description="Basic and acidic residues" evidence="8">
    <location>
        <begin position="285"/>
        <end position="294"/>
    </location>
</feature>
<dbReference type="HOGENOM" id="CLU_245173_0_0_1"/>
<evidence type="ECO:0000256" key="2">
    <source>
        <dbReference type="ARBA" id="ARBA00022454"/>
    </source>
</evidence>